<dbReference type="Gene3D" id="3.40.50.720">
    <property type="entry name" value="NAD(P)-binding Rossmann-like Domain"/>
    <property type="match status" value="1"/>
</dbReference>
<protein>
    <recommendedName>
        <fullName evidence="2">NAD-dependent epimerase/dehydratase domain-containing protein</fullName>
    </recommendedName>
</protein>
<dbReference type="Pfam" id="PF01370">
    <property type="entry name" value="Epimerase"/>
    <property type="match status" value="1"/>
</dbReference>
<dbReference type="InterPro" id="IPR001509">
    <property type="entry name" value="Epimerase_deHydtase"/>
</dbReference>
<dbReference type="InterPro" id="IPR036291">
    <property type="entry name" value="NAD(P)-bd_dom_sf"/>
</dbReference>
<dbReference type="InterPro" id="IPR050177">
    <property type="entry name" value="Lipid_A_modif_metabolic_enz"/>
</dbReference>
<dbReference type="Gene3D" id="3.90.25.10">
    <property type="entry name" value="UDP-galactose 4-epimerase, domain 1"/>
    <property type="match status" value="2"/>
</dbReference>
<evidence type="ECO:0000256" key="1">
    <source>
        <dbReference type="SAM" id="MobiDB-lite"/>
    </source>
</evidence>
<dbReference type="PRINTS" id="PR01713">
    <property type="entry name" value="NUCEPIMERASE"/>
</dbReference>
<name>A0A381TGJ1_9ZZZZ</name>
<gene>
    <name evidence="3" type="ORF">METZ01_LOCUS66741</name>
</gene>
<evidence type="ECO:0000259" key="2">
    <source>
        <dbReference type="Pfam" id="PF01370"/>
    </source>
</evidence>
<evidence type="ECO:0000313" key="3">
    <source>
        <dbReference type="EMBL" id="SVA13887.1"/>
    </source>
</evidence>
<dbReference type="CDD" id="cd05256">
    <property type="entry name" value="UDP_AE_SDR_e"/>
    <property type="match status" value="1"/>
</dbReference>
<dbReference type="AlphaFoldDB" id="A0A381TGJ1"/>
<proteinExistence type="predicted"/>
<sequence>MHDSRRFLVTGGAGFIGSHLVTALLVRGHEVVVLDDLSTGRRENLEMAVSEGGVAPTATSRDTDENATSDLSAEPASHSGQLRFIKASLLDYDALEEAVIGVEAVFHQAAVPSVPRSFADPVATMRANVEGTIALLEACQKAGVRRIAMASSSSVYGDTPTLPKEESMPPSPMSPYALSKLTAEQAGGIFARTYGLDIFALRYFNVFGPRQDPASQYSAVIPKFITRMQSGEKPTIYGDGLQSRDFTFIDNVVYANLLAVGIDKPETGSGATDGAEVDTGNRAHGAYDVLNIGCGDRYTLLDLIKSLNEIMGTDSEPEHADARPGDVRHSHASIDRAREVIGYVPKVDFEEGLRRTIVFYTS</sequence>
<feature type="domain" description="NAD-dependent epimerase/dehydratase" evidence="2">
    <location>
        <begin position="8"/>
        <end position="260"/>
    </location>
</feature>
<feature type="region of interest" description="Disordered" evidence="1">
    <location>
        <begin position="154"/>
        <end position="173"/>
    </location>
</feature>
<dbReference type="PANTHER" id="PTHR43245">
    <property type="entry name" value="BIFUNCTIONAL POLYMYXIN RESISTANCE PROTEIN ARNA"/>
    <property type="match status" value="1"/>
</dbReference>
<dbReference type="EMBL" id="UINC01004378">
    <property type="protein sequence ID" value="SVA13887.1"/>
    <property type="molecule type" value="Genomic_DNA"/>
</dbReference>
<feature type="region of interest" description="Disordered" evidence="1">
    <location>
        <begin position="47"/>
        <end position="75"/>
    </location>
</feature>
<organism evidence="3">
    <name type="scientific">marine metagenome</name>
    <dbReference type="NCBI Taxonomy" id="408172"/>
    <lineage>
        <taxon>unclassified sequences</taxon>
        <taxon>metagenomes</taxon>
        <taxon>ecological metagenomes</taxon>
    </lineage>
</organism>
<dbReference type="SUPFAM" id="SSF51735">
    <property type="entry name" value="NAD(P)-binding Rossmann-fold domains"/>
    <property type="match status" value="1"/>
</dbReference>
<reference evidence="3" key="1">
    <citation type="submission" date="2018-05" db="EMBL/GenBank/DDBJ databases">
        <authorList>
            <person name="Lanie J.A."/>
            <person name="Ng W.-L."/>
            <person name="Kazmierczak K.M."/>
            <person name="Andrzejewski T.M."/>
            <person name="Davidsen T.M."/>
            <person name="Wayne K.J."/>
            <person name="Tettelin H."/>
            <person name="Glass J.I."/>
            <person name="Rusch D."/>
            <person name="Podicherti R."/>
            <person name="Tsui H.-C.T."/>
            <person name="Winkler M.E."/>
        </authorList>
    </citation>
    <scope>NUCLEOTIDE SEQUENCE</scope>
</reference>
<dbReference type="PANTHER" id="PTHR43245:SF13">
    <property type="entry name" value="UDP-D-APIOSE_UDP-D-XYLOSE SYNTHASE 2"/>
    <property type="match status" value="1"/>
</dbReference>
<accession>A0A381TGJ1</accession>